<feature type="compositionally biased region" description="Acidic residues" evidence="1">
    <location>
        <begin position="308"/>
        <end position="357"/>
    </location>
</feature>
<organism evidence="2 3">
    <name type="scientific">Natrarchaeobaculum sulfurireducens</name>
    <dbReference type="NCBI Taxonomy" id="2044521"/>
    <lineage>
        <taxon>Archaea</taxon>
        <taxon>Methanobacteriati</taxon>
        <taxon>Methanobacteriota</taxon>
        <taxon>Stenosarchaea group</taxon>
        <taxon>Halobacteria</taxon>
        <taxon>Halobacteriales</taxon>
        <taxon>Natrialbaceae</taxon>
        <taxon>Natrarchaeobaculum</taxon>
    </lineage>
</organism>
<evidence type="ECO:0000256" key="1">
    <source>
        <dbReference type="SAM" id="MobiDB-lite"/>
    </source>
</evidence>
<dbReference type="InterPro" id="IPR006311">
    <property type="entry name" value="TAT_signal"/>
</dbReference>
<dbReference type="GeneID" id="37639188"/>
<dbReference type="AlphaFoldDB" id="A0A346PGT4"/>
<evidence type="ECO:0000313" key="3">
    <source>
        <dbReference type="Proteomes" id="UP000258707"/>
    </source>
</evidence>
<dbReference type="InterPro" id="IPR011050">
    <property type="entry name" value="Pectin_lyase_fold/virulence"/>
</dbReference>
<dbReference type="Proteomes" id="UP000258707">
    <property type="component" value="Chromosome"/>
</dbReference>
<evidence type="ECO:0000313" key="2">
    <source>
        <dbReference type="EMBL" id="AXR78729.1"/>
    </source>
</evidence>
<name>A0A346PGT4_9EURY</name>
<sequence length="373" mass="39168">MSDTATFVDDRPALDRRSYLKVAAGAAVLSAVGVGSAAAEEDYDVIEVSAGDTYTVQLGDGDTLENTLIDISADGAQYQITATGSDWQIRNVGVSGVWDGHEKAEPISVSVPDAGSSARIENLYLGDGAHDDTYPGATGIFVSPGHAGVLEIDRVNIQGYPDNAIYGSGPGNPSNHSTQGAGGEVHITNSFAADCRAGGFRIGTNGSYAENCVAVGCDRNFWGFYEETEVIDCDFSDAEMGDIGTGDGHWGENASVVVTDTRFETSVEHSGSVVGESADDVDRSEPEDVDGVPLTAEEAAAGTASDPTDSDDDGDQSDQEEPADEGETPDDSDDQTDDEADERDDESDETAPDDDGEREGRMNFQTILRVLFS</sequence>
<dbReference type="RefSeq" id="WP_117364769.1">
    <property type="nucleotide sequence ID" value="NZ_CP024047.1"/>
</dbReference>
<reference evidence="3" key="1">
    <citation type="submission" date="2017-10" db="EMBL/GenBank/DDBJ databases">
        <title>Phenotypic and genomic properties of facultatively anaerobic sulfur-reducing natronoarchaea from hypersaline soda lakes.</title>
        <authorList>
            <person name="Sorokin D.Y."/>
            <person name="Kublanov I.V."/>
            <person name="Roman P."/>
            <person name="Sinninghe Damste J.S."/>
            <person name="Golyshin P.N."/>
            <person name="Rojo D."/>
            <person name="Ciordia S."/>
            <person name="Mena Md.C."/>
            <person name="Ferrer M."/>
            <person name="Messina E."/>
            <person name="Smedile F."/>
            <person name="La Spada G."/>
            <person name="La Cono V."/>
            <person name="Yakimov M.M."/>
        </authorList>
    </citation>
    <scope>NUCLEOTIDE SEQUENCE [LARGE SCALE GENOMIC DNA]</scope>
    <source>
        <strain evidence="3">AArc1</strain>
    </source>
</reference>
<dbReference type="KEGG" id="nan:AArc1_2414"/>
<proteinExistence type="predicted"/>
<protein>
    <submittedName>
        <fullName evidence="2">Protein containing parallel beta helix region</fullName>
    </submittedName>
</protein>
<feature type="region of interest" description="Disordered" evidence="1">
    <location>
        <begin position="266"/>
        <end position="373"/>
    </location>
</feature>
<dbReference type="PROSITE" id="PS51318">
    <property type="entry name" value="TAT"/>
    <property type="match status" value="1"/>
</dbReference>
<accession>A0A346PGT4</accession>
<gene>
    <name evidence="2" type="ORF">AArc1_2414</name>
</gene>
<dbReference type="EMBL" id="CP024047">
    <property type="protein sequence ID" value="AXR78729.1"/>
    <property type="molecule type" value="Genomic_DNA"/>
</dbReference>
<dbReference type="SUPFAM" id="SSF51126">
    <property type="entry name" value="Pectin lyase-like"/>
    <property type="match status" value="1"/>
</dbReference>